<sequence length="244" mass="25336">MSNQIDGTAVVTGGANGIGRAISVRLAADGAHVVVVDVADGSETVEAIVDAGGSAEYRSGDVTDAESMAAAMDGLEITTLVNNAAYYAPLVDDKKRFDEIDEDEWNDVLSVNVTGAFLASKAALPNIDPGSSIVNIASATVHTGVPGFLHYVASKGAIIGMTRAMATELGDVPVRVNAVTPGFTWSEASQQAGDEYLDQLRARQTLEETIEPEHIADAVAFLAGGESELMTGQVLNVDGGVTYY</sequence>
<dbReference type="InterPro" id="IPR057326">
    <property type="entry name" value="KR_dom"/>
</dbReference>
<dbReference type="SUPFAM" id="SSF51735">
    <property type="entry name" value="NAD(P)-binding Rossmann-fold domains"/>
    <property type="match status" value="1"/>
</dbReference>
<proteinExistence type="inferred from homology"/>
<evidence type="ECO:0000256" key="1">
    <source>
        <dbReference type="ARBA" id="ARBA00006484"/>
    </source>
</evidence>
<keyword evidence="3" id="KW-0520">NAD</keyword>
<dbReference type="InterPro" id="IPR036291">
    <property type="entry name" value="NAD(P)-bd_dom_sf"/>
</dbReference>
<dbReference type="RefSeq" id="WP_124179138.1">
    <property type="nucleotide sequence ID" value="NZ_REFY01000005.1"/>
</dbReference>
<gene>
    <name evidence="5" type="ORF">EA462_13835</name>
</gene>
<keyword evidence="2" id="KW-0560">Oxidoreductase</keyword>
<comment type="caution">
    <text evidence="5">The sequence shown here is derived from an EMBL/GenBank/DDBJ whole genome shotgun (WGS) entry which is preliminary data.</text>
</comment>
<dbReference type="EMBL" id="REFY01000005">
    <property type="protein sequence ID" value="RQG87938.1"/>
    <property type="molecule type" value="Genomic_DNA"/>
</dbReference>
<dbReference type="PROSITE" id="PS00061">
    <property type="entry name" value="ADH_SHORT"/>
    <property type="match status" value="1"/>
</dbReference>
<evidence type="ECO:0000256" key="3">
    <source>
        <dbReference type="ARBA" id="ARBA00023027"/>
    </source>
</evidence>
<dbReference type="CDD" id="cd05233">
    <property type="entry name" value="SDR_c"/>
    <property type="match status" value="1"/>
</dbReference>
<comment type="similarity">
    <text evidence="1">Belongs to the short-chain dehydrogenases/reductases (SDR) family.</text>
</comment>
<dbReference type="Proteomes" id="UP000273828">
    <property type="component" value="Unassembled WGS sequence"/>
</dbReference>
<dbReference type="InterPro" id="IPR020904">
    <property type="entry name" value="Sc_DH/Rdtase_CS"/>
</dbReference>
<feature type="domain" description="Ketoreductase" evidence="4">
    <location>
        <begin position="7"/>
        <end position="188"/>
    </location>
</feature>
<reference evidence="5 6" key="1">
    <citation type="submission" date="2018-10" db="EMBL/GenBank/DDBJ databases">
        <title>Natrarchaeobius chitinivorans gen. nov., sp. nov., and Natrarchaeobius haloalkaliphilus sp. nov., alkaliphilic, chitin-utilizing haloarchaea from hypersaline alkaline lakes.</title>
        <authorList>
            <person name="Sorokin D.Y."/>
            <person name="Elcheninov A.G."/>
            <person name="Kostrikina N.A."/>
            <person name="Bale N.J."/>
            <person name="Sinninghe Damste J.S."/>
            <person name="Khijniak T.V."/>
            <person name="Kublanov I.V."/>
            <person name="Toshchakov S.V."/>
        </authorList>
    </citation>
    <scope>NUCLEOTIDE SEQUENCE [LARGE SCALE GENOMIC DNA]</scope>
    <source>
        <strain evidence="5 6">AArcht-Sl</strain>
    </source>
</reference>
<evidence type="ECO:0000256" key="2">
    <source>
        <dbReference type="ARBA" id="ARBA00023002"/>
    </source>
</evidence>
<dbReference type="SMART" id="SM00822">
    <property type="entry name" value="PKS_KR"/>
    <property type="match status" value="1"/>
</dbReference>
<keyword evidence="6" id="KW-1185">Reference proteome</keyword>
<organism evidence="5 6">
    <name type="scientific">Natrarchaeobius halalkaliphilus</name>
    <dbReference type="NCBI Taxonomy" id="1679091"/>
    <lineage>
        <taxon>Archaea</taxon>
        <taxon>Methanobacteriati</taxon>
        <taxon>Methanobacteriota</taxon>
        <taxon>Stenosarchaea group</taxon>
        <taxon>Halobacteria</taxon>
        <taxon>Halobacteriales</taxon>
        <taxon>Natrialbaceae</taxon>
        <taxon>Natrarchaeobius</taxon>
    </lineage>
</organism>
<dbReference type="PRINTS" id="PR00080">
    <property type="entry name" value="SDRFAMILY"/>
</dbReference>
<name>A0A3N6P0E6_9EURY</name>
<dbReference type="FunFam" id="3.40.50.720:FF:000084">
    <property type="entry name" value="Short-chain dehydrogenase reductase"/>
    <property type="match status" value="1"/>
</dbReference>
<dbReference type="InterPro" id="IPR002347">
    <property type="entry name" value="SDR_fam"/>
</dbReference>
<dbReference type="AlphaFoldDB" id="A0A3N6P0E6"/>
<dbReference type="Pfam" id="PF13561">
    <property type="entry name" value="adh_short_C2"/>
    <property type="match status" value="1"/>
</dbReference>
<evidence type="ECO:0000259" key="4">
    <source>
        <dbReference type="SMART" id="SM00822"/>
    </source>
</evidence>
<dbReference type="GO" id="GO:0016491">
    <property type="term" value="F:oxidoreductase activity"/>
    <property type="evidence" value="ECO:0007669"/>
    <property type="project" value="UniProtKB-KW"/>
</dbReference>
<dbReference type="OrthoDB" id="281764at2157"/>
<dbReference type="PANTHER" id="PTHR24321:SF8">
    <property type="entry name" value="ESTRADIOL 17-BETA-DEHYDROGENASE 8-RELATED"/>
    <property type="match status" value="1"/>
</dbReference>
<evidence type="ECO:0000313" key="6">
    <source>
        <dbReference type="Proteomes" id="UP000273828"/>
    </source>
</evidence>
<evidence type="ECO:0000313" key="5">
    <source>
        <dbReference type="EMBL" id="RQG87938.1"/>
    </source>
</evidence>
<dbReference type="Gene3D" id="3.40.50.720">
    <property type="entry name" value="NAD(P)-binding Rossmann-like Domain"/>
    <property type="match status" value="1"/>
</dbReference>
<protein>
    <submittedName>
        <fullName evidence="5">SDR family oxidoreductase</fullName>
    </submittedName>
</protein>
<dbReference type="PRINTS" id="PR00081">
    <property type="entry name" value="GDHRDH"/>
</dbReference>
<dbReference type="PANTHER" id="PTHR24321">
    <property type="entry name" value="DEHYDROGENASES, SHORT CHAIN"/>
    <property type="match status" value="1"/>
</dbReference>
<accession>A0A3N6P0E6</accession>